<dbReference type="InterPro" id="IPR036388">
    <property type="entry name" value="WH-like_DNA-bd_sf"/>
</dbReference>
<dbReference type="RefSeq" id="WP_048172330.1">
    <property type="nucleotide sequence ID" value="NZ_CP009506.1"/>
</dbReference>
<dbReference type="AlphaFoldDB" id="A0A0E3L8L8"/>
<dbReference type="PIRSF" id="PIRSF006692">
    <property type="entry name" value="TF_HTH_AF0396_prd"/>
    <property type="match status" value="1"/>
</dbReference>
<evidence type="ECO:0000259" key="1">
    <source>
        <dbReference type="Pfam" id="PF08350"/>
    </source>
</evidence>
<dbReference type="OrthoDB" id="11410at2157"/>
<evidence type="ECO:0000313" key="3">
    <source>
        <dbReference type="Proteomes" id="UP000033111"/>
    </source>
</evidence>
<dbReference type="KEGG" id="msw:MSSIT_2027"/>
<dbReference type="GeneID" id="24860891"/>
<dbReference type="InterPro" id="IPR016490">
    <property type="entry name" value="Tscrpt_reg_HTH_AF0396-typ3"/>
</dbReference>
<proteinExistence type="predicted"/>
<dbReference type="InterPro" id="IPR013561">
    <property type="entry name" value="FilR1_middle_dom"/>
</dbReference>
<reference evidence="2 3" key="1">
    <citation type="submission" date="2014-07" db="EMBL/GenBank/DDBJ databases">
        <title>Methanogenic archaea and the global carbon cycle.</title>
        <authorList>
            <person name="Henriksen J.R."/>
            <person name="Luke J."/>
            <person name="Reinhart S."/>
            <person name="Benedict M.N."/>
            <person name="Youngblut N.D."/>
            <person name="Metcalf M.E."/>
            <person name="Whitaker R.J."/>
            <person name="Metcalf W.W."/>
        </authorList>
    </citation>
    <scope>NUCLEOTIDE SEQUENCE [LARGE SCALE GENOMIC DNA]</scope>
    <source>
        <strain evidence="2 3">T4/M</strain>
    </source>
</reference>
<dbReference type="PATRIC" id="fig|1434120.4.peg.2618"/>
<dbReference type="EMBL" id="CP009506">
    <property type="protein sequence ID" value="AKB28746.1"/>
    <property type="molecule type" value="Genomic_DNA"/>
</dbReference>
<accession>A0A0E3L8L8</accession>
<sequence length="261" mass="30231">MSSSLCDTIWLSEKRKNLLFLLMEGPRDIEQIKTSLNVTAKAMMPQIKILKKQELVLQEGDTYELSEIGKLVVGNMLPLFNTLEVIEENKEYWASRDTNVIPKEMFMRLGELGECMVIEPDLNHLFDLPREFTENLAKSRCILSSLSYYHPLYPSLYSQLAKSEAEVELVLTESVFERLKNDSPGDLQSLFDSENTTVAVCEESLGIPTIAVTDRFMYLCLFDRQRKYDHRKVMSFDASALRWGRELFMHYRKSSREVTDV</sequence>
<gene>
    <name evidence="2" type="ORF">MSSIT_2027</name>
</gene>
<dbReference type="InterPro" id="IPR036390">
    <property type="entry name" value="WH_DNA-bd_sf"/>
</dbReference>
<organism evidence="2 3">
    <name type="scientific">Methanosarcina siciliae T4/M</name>
    <dbReference type="NCBI Taxonomy" id="1434120"/>
    <lineage>
        <taxon>Archaea</taxon>
        <taxon>Methanobacteriati</taxon>
        <taxon>Methanobacteriota</taxon>
        <taxon>Stenosarchaea group</taxon>
        <taxon>Methanomicrobia</taxon>
        <taxon>Methanosarcinales</taxon>
        <taxon>Methanosarcinaceae</taxon>
        <taxon>Methanosarcina</taxon>
    </lineage>
</organism>
<dbReference type="Proteomes" id="UP000033111">
    <property type="component" value="Chromosome"/>
</dbReference>
<dbReference type="SUPFAM" id="SSF46785">
    <property type="entry name" value="Winged helix' DNA-binding domain"/>
    <property type="match status" value="1"/>
</dbReference>
<dbReference type="HOGENOM" id="CLU_062767_1_1_2"/>
<keyword evidence="3" id="KW-1185">Reference proteome</keyword>
<evidence type="ECO:0000313" key="2">
    <source>
        <dbReference type="EMBL" id="AKB28746.1"/>
    </source>
</evidence>
<name>A0A0E3L8L8_9EURY</name>
<feature type="domain" description="Methanogenesis regulatory protein FilR1 middle" evidence="1">
    <location>
        <begin position="126"/>
        <end position="253"/>
    </location>
</feature>
<dbReference type="Gene3D" id="1.10.10.10">
    <property type="entry name" value="Winged helix-like DNA-binding domain superfamily/Winged helix DNA-binding domain"/>
    <property type="match status" value="1"/>
</dbReference>
<protein>
    <recommendedName>
        <fullName evidence="1">Methanogenesis regulatory protein FilR1 middle domain-containing protein</fullName>
    </recommendedName>
</protein>
<dbReference type="Pfam" id="PF08350">
    <property type="entry name" value="FilR1_middle"/>
    <property type="match status" value="1"/>
</dbReference>